<protein>
    <recommendedName>
        <fullName evidence="3">PKD domain-containing protein</fullName>
    </recommendedName>
</protein>
<reference evidence="1" key="1">
    <citation type="submission" date="2022-12" db="EMBL/GenBank/DDBJ databases">
        <authorList>
            <person name="Webb A."/>
        </authorList>
    </citation>
    <scope>NUCLEOTIDE SEQUENCE</scope>
    <source>
        <strain evidence="1">Hp1</strain>
    </source>
</reference>
<dbReference type="EMBL" id="CANTFL010000810">
    <property type="protein sequence ID" value="CAI5727939.1"/>
    <property type="molecule type" value="Genomic_DNA"/>
</dbReference>
<dbReference type="Proteomes" id="UP001162031">
    <property type="component" value="Unassembled WGS sequence"/>
</dbReference>
<evidence type="ECO:0000313" key="1">
    <source>
        <dbReference type="EMBL" id="CAI5727939.1"/>
    </source>
</evidence>
<accession>A0AAV0TWM9</accession>
<name>A0AAV0TWM9_HYABA</name>
<organism evidence="1 2">
    <name type="scientific">Hyaloperonospora brassicae</name>
    <name type="common">Brassica downy mildew</name>
    <name type="synonym">Peronospora brassicae</name>
    <dbReference type="NCBI Taxonomy" id="162125"/>
    <lineage>
        <taxon>Eukaryota</taxon>
        <taxon>Sar</taxon>
        <taxon>Stramenopiles</taxon>
        <taxon>Oomycota</taxon>
        <taxon>Peronosporomycetes</taxon>
        <taxon>Peronosporales</taxon>
        <taxon>Peronosporaceae</taxon>
        <taxon>Hyaloperonospora</taxon>
    </lineage>
</organism>
<comment type="caution">
    <text evidence="1">The sequence shown here is derived from an EMBL/GenBank/DDBJ whole genome shotgun (WGS) entry which is preliminary data.</text>
</comment>
<keyword evidence="2" id="KW-1185">Reference proteome</keyword>
<gene>
    <name evidence="1" type="ORF">HBR001_LOCUS4210</name>
</gene>
<proteinExistence type="predicted"/>
<evidence type="ECO:0008006" key="3">
    <source>
        <dbReference type="Google" id="ProtNLM"/>
    </source>
</evidence>
<evidence type="ECO:0000313" key="2">
    <source>
        <dbReference type="Proteomes" id="UP001162031"/>
    </source>
</evidence>
<dbReference type="AlphaFoldDB" id="A0AAV0TWM9"/>
<sequence>MVPSPDTEVEGVTTFSTSPATSYRYVLQLKSDKLSIWMEDRTSKKQWSKSGMTKADYLTSDNTISDASAIDYVKFFQDALEGDLDESGDVQRTFDVLSGDAPKLVISVKVRILRSVRVAKYAFVLDAVAVERIDVLESKLRDQQEELDRLRKQIGDGHMQLEASATDLNTYKMLWSDTDSDSFSVNQRTGDVSFRRPGVYSITATVNLIADAYGNSSVSVSVMKNQACIYSSTGSNYGMFVTASTISRFSADDVLAVTLPSCNCGTSYLYVVQTGN</sequence>